<dbReference type="GO" id="GO:0008270">
    <property type="term" value="F:zinc ion binding"/>
    <property type="evidence" value="ECO:0007669"/>
    <property type="project" value="UniProtKB-KW"/>
</dbReference>
<dbReference type="InterPro" id="IPR013087">
    <property type="entry name" value="Znf_C2H2_type"/>
</dbReference>
<evidence type="ECO:0000256" key="1">
    <source>
        <dbReference type="ARBA" id="ARBA00004123"/>
    </source>
</evidence>
<evidence type="ECO:0000256" key="3">
    <source>
        <dbReference type="ARBA" id="ARBA00022737"/>
    </source>
</evidence>
<evidence type="ECO:0000256" key="7">
    <source>
        <dbReference type="ARBA" id="ARBA00023163"/>
    </source>
</evidence>
<dbReference type="PANTHER" id="PTHR15065:SF4">
    <property type="entry name" value="LD18634P"/>
    <property type="match status" value="1"/>
</dbReference>
<keyword evidence="6" id="KW-0805">Transcription regulation</keyword>
<feature type="domain" description="C2H2-type" evidence="12">
    <location>
        <begin position="231"/>
        <end position="258"/>
    </location>
</feature>
<evidence type="ECO:0000256" key="8">
    <source>
        <dbReference type="ARBA" id="ARBA00023242"/>
    </source>
</evidence>
<evidence type="ECO:0000256" key="4">
    <source>
        <dbReference type="ARBA" id="ARBA00022771"/>
    </source>
</evidence>
<dbReference type="GO" id="GO:0010564">
    <property type="term" value="P:regulation of cell cycle process"/>
    <property type="evidence" value="ECO:0007669"/>
    <property type="project" value="TreeGrafter"/>
</dbReference>
<evidence type="ECO:0000256" key="10">
    <source>
        <dbReference type="SAM" id="Coils"/>
    </source>
</evidence>
<evidence type="ECO:0000259" key="12">
    <source>
        <dbReference type="PROSITE" id="PS50157"/>
    </source>
</evidence>
<reference evidence="14 15" key="1">
    <citation type="submission" date="2020-08" db="EMBL/GenBank/DDBJ databases">
        <authorList>
            <person name="Koutsovoulos G."/>
            <person name="Danchin GJ E."/>
        </authorList>
    </citation>
    <scope>NUCLEOTIDE SEQUENCE [LARGE SCALE GENOMIC DNA]</scope>
</reference>
<dbReference type="OrthoDB" id="8953942at2759"/>
<keyword evidence="2" id="KW-0479">Metal-binding</keyword>
<comment type="caution">
    <text evidence="14">The sequence shown here is derived from an EMBL/GenBank/DDBJ whole genome shotgun (WGS) entry which is preliminary data.</text>
</comment>
<dbReference type="InterPro" id="IPR036236">
    <property type="entry name" value="Znf_C2H2_sf"/>
</dbReference>
<dbReference type="GO" id="GO:0005634">
    <property type="term" value="C:nucleus"/>
    <property type="evidence" value="ECO:0007669"/>
    <property type="project" value="UniProtKB-SubCell"/>
</dbReference>
<evidence type="ECO:0000256" key="2">
    <source>
        <dbReference type="ARBA" id="ARBA00022723"/>
    </source>
</evidence>
<keyword evidence="10" id="KW-0175">Coiled coil</keyword>
<keyword evidence="4 9" id="KW-0863">Zinc-finger</keyword>
<comment type="subcellular location">
    <subcellularLocation>
        <location evidence="1">Nucleus</location>
    </subcellularLocation>
</comment>
<dbReference type="GO" id="GO:0017053">
    <property type="term" value="C:transcription repressor complex"/>
    <property type="evidence" value="ECO:0007669"/>
    <property type="project" value="TreeGrafter"/>
</dbReference>
<name>A0A6V7XWF6_MELEN</name>
<dbReference type="FunFam" id="3.30.160.60:FF:001896">
    <property type="entry name" value="insulinoma-associated protein 1b"/>
    <property type="match status" value="1"/>
</dbReference>
<evidence type="ECO:0000256" key="6">
    <source>
        <dbReference type="ARBA" id="ARBA00023015"/>
    </source>
</evidence>
<dbReference type="PROSITE" id="PS00028">
    <property type="entry name" value="ZINC_FINGER_C2H2_1"/>
    <property type="match status" value="1"/>
</dbReference>
<sequence>MLPSSLSSLLPSSTTKPSTFPSSPLNNLLLFNSSSSQQQNKYLNSLNLLQSTIQTLNFQLILDQQRQQLTEAIKYFLQKREEKEKYLSFNKQEEIKNNIKPINLQKEEFKNKQKLLKNEEELIKNNKLILKENLKRKRKRKRQEIETDSPVSGMFIKDFCDEEELLKTAKAAKLQLDDSASFVKISEGARKAIALIPDVIGDSKCALCKIKFEDVFRLAMHKCPRIQHEEYKCKECEKVFSCPANLASHRRWHRPKLEEQNQQKYKKAKENIQNNNFWIK</sequence>
<dbReference type="Proteomes" id="UP000580250">
    <property type="component" value="Unassembled WGS sequence"/>
</dbReference>
<accession>A0A6V7XWF6</accession>
<keyword evidence="7" id="KW-0804">Transcription</keyword>
<dbReference type="EMBL" id="CAJEWN010000363">
    <property type="protein sequence ID" value="CAD2180135.1"/>
    <property type="molecule type" value="Genomic_DNA"/>
</dbReference>
<keyword evidence="8" id="KW-0539">Nucleus</keyword>
<dbReference type="InterPro" id="IPR042972">
    <property type="entry name" value="INSM1/2"/>
</dbReference>
<dbReference type="AlphaFoldDB" id="A0A6V7XWF6"/>
<dbReference type="EMBL" id="CAJEWN010002432">
    <property type="protein sequence ID" value="CAD2203644.1"/>
    <property type="molecule type" value="Genomic_DNA"/>
</dbReference>
<evidence type="ECO:0000256" key="11">
    <source>
        <dbReference type="SAM" id="MobiDB-lite"/>
    </source>
</evidence>
<feature type="coiled-coil region" evidence="10">
    <location>
        <begin position="102"/>
        <end position="144"/>
    </location>
</feature>
<gene>
    <name evidence="13" type="ORF">MENT_LOCUS32195</name>
    <name evidence="14" type="ORF">MENT_LOCUS57340</name>
</gene>
<dbReference type="PANTHER" id="PTHR15065">
    <property type="entry name" value="INSULINOMA-ASSOCIATED 1"/>
    <property type="match status" value="1"/>
</dbReference>
<evidence type="ECO:0000313" key="15">
    <source>
        <dbReference type="Proteomes" id="UP000580250"/>
    </source>
</evidence>
<dbReference type="PROSITE" id="PS50157">
    <property type="entry name" value="ZINC_FINGER_C2H2_2"/>
    <property type="match status" value="1"/>
</dbReference>
<evidence type="ECO:0000313" key="13">
    <source>
        <dbReference type="EMBL" id="CAD2180135.1"/>
    </source>
</evidence>
<dbReference type="GO" id="GO:0030182">
    <property type="term" value="P:neuron differentiation"/>
    <property type="evidence" value="ECO:0007669"/>
    <property type="project" value="TreeGrafter"/>
</dbReference>
<feature type="region of interest" description="Disordered" evidence="11">
    <location>
        <begin position="1"/>
        <end position="21"/>
    </location>
</feature>
<evidence type="ECO:0000313" key="14">
    <source>
        <dbReference type="EMBL" id="CAD2203644.1"/>
    </source>
</evidence>
<proteinExistence type="predicted"/>
<keyword evidence="3" id="KW-0677">Repeat</keyword>
<evidence type="ECO:0000256" key="9">
    <source>
        <dbReference type="PROSITE-ProRule" id="PRU00042"/>
    </source>
</evidence>
<dbReference type="GO" id="GO:0001227">
    <property type="term" value="F:DNA-binding transcription repressor activity, RNA polymerase II-specific"/>
    <property type="evidence" value="ECO:0007669"/>
    <property type="project" value="TreeGrafter"/>
</dbReference>
<organism evidence="14 15">
    <name type="scientific">Meloidogyne enterolobii</name>
    <name type="common">Root-knot nematode worm</name>
    <name type="synonym">Meloidogyne mayaguensis</name>
    <dbReference type="NCBI Taxonomy" id="390850"/>
    <lineage>
        <taxon>Eukaryota</taxon>
        <taxon>Metazoa</taxon>
        <taxon>Ecdysozoa</taxon>
        <taxon>Nematoda</taxon>
        <taxon>Chromadorea</taxon>
        <taxon>Rhabditida</taxon>
        <taxon>Tylenchina</taxon>
        <taxon>Tylenchomorpha</taxon>
        <taxon>Tylenchoidea</taxon>
        <taxon>Meloidogynidae</taxon>
        <taxon>Meloidogyninae</taxon>
        <taxon>Meloidogyne</taxon>
    </lineage>
</organism>
<dbReference type="GO" id="GO:0000978">
    <property type="term" value="F:RNA polymerase II cis-regulatory region sequence-specific DNA binding"/>
    <property type="evidence" value="ECO:0007669"/>
    <property type="project" value="TreeGrafter"/>
</dbReference>
<keyword evidence="5" id="KW-0862">Zinc</keyword>
<dbReference type="Gene3D" id="3.30.160.60">
    <property type="entry name" value="Classic Zinc Finger"/>
    <property type="match status" value="1"/>
</dbReference>
<evidence type="ECO:0000256" key="5">
    <source>
        <dbReference type="ARBA" id="ARBA00022833"/>
    </source>
</evidence>
<dbReference type="SUPFAM" id="SSF57667">
    <property type="entry name" value="beta-beta-alpha zinc fingers"/>
    <property type="match status" value="1"/>
</dbReference>
<protein>
    <recommendedName>
        <fullName evidence="12">C2H2-type domain-containing protein</fullName>
    </recommendedName>
</protein>